<comment type="similarity">
    <text evidence="2">Belongs to the peptidase M13 family.</text>
</comment>
<accession>A0A7R8D7T2</accession>
<evidence type="ECO:0000259" key="11">
    <source>
        <dbReference type="Pfam" id="PF05649"/>
    </source>
</evidence>
<dbReference type="InterPro" id="IPR018497">
    <property type="entry name" value="Peptidase_M13_C"/>
</dbReference>
<protein>
    <submittedName>
        <fullName evidence="12">MMEL1</fullName>
        <ecNumber evidence="12">3.4.24.11</ecNumber>
    </submittedName>
</protein>
<feature type="domain" description="Peptidase M13 C-terminal" evidence="10">
    <location>
        <begin position="606"/>
        <end position="811"/>
    </location>
</feature>
<feature type="compositionally biased region" description="Polar residues" evidence="8">
    <location>
        <begin position="72"/>
        <end position="81"/>
    </location>
</feature>
<evidence type="ECO:0000256" key="8">
    <source>
        <dbReference type="SAM" id="MobiDB-lite"/>
    </source>
</evidence>
<dbReference type="AlphaFoldDB" id="A0A7R8D7T2"/>
<dbReference type="Gene3D" id="1.10.1380.10">
    <property type="entry name" value="Neutral endopeptidase , domain2"/>
    <property type="match status" value="2"/>
</dbReference>
<keyword evidence="6" id="KW-0862">Zinc</keyword>
<evidence type="ECO:0000313" key="13">
    <source>
        <dbReference type="Proteomes" id="UP000675881"/>
    </source>
</evidence>
<feature type="transmembrane region" description="Helical" evidence="9">
    <location>
        <begin position="29"/>
        <end position="46"/>
    </location>
</feature>
<dbReference type="GO" id="GO:0016485">
    <property type="term" value="P:protein processing"/>
    <property type="evidence" value="ECO:0007669"/>
    <property type="project" value="TreeGrafter"/>
</dbReference>
<gene>
    <name evidence="12" type="ORF">LSAA_12596</name>
</gene>
<dbReference type="InterPro" id="IPR008753">
    <property type="entry name" value="Peptidase_M13_N"/>
</dbReference>
<dbReference type="PANTHER" id="PTHR11733">
    <property type="entry name" value="ZINC METALLOPROTEASE FAMILY M13 NEPRILYSIN-RELATED"/>
    <property type="match status" value="1"/>
</dbReference>
<feature type="transmembrane region" description="Helical" evidence="9">
    <location>
        <begin position="140"/>
        <end position="161"/>
    </location>
</feature>
<feature type="domain" description="Peptidase M13 N-terminal" evidence="11">
    <location>
        <begin position="496"/>
        <end position="545"/>
    </location>
</feature>
<sequence length="812" mass="93381">MSEGFVRDSLFLVGQLNAFNRKYLYKISIPKKFVLLLTKVSVLFYIERKRRVKKTCCKREREREKKNKTRQPSDSFETTTDFKGTKSLVKSSFEMSGSSNGANAGISESKADLVSVEAADTNKPSFSINSWSRRTSLERLLLCICGILVLLIVVMIILSIVRNERPLGPYPQPPAPIPHSKCTTPDCIASAHSLLQNMNPEVDPCDDFYQFACGGFEARSRIADDKTYKSQFSIIGDELDEQIRDILESNGTENDSLVFNQVRSIYQACMNEDSLEGLGLEPMLKELKSLGGWPVLDSNWKEEDFDWKETIYKFRASGHGTGFLLSYFITTDMKNSTYRVMGFDQASLGLSREYLVQGFESENVNYYYSYMQKVAVLLEERRNASKLYNPMKLIDVDDLMPGVNFTDYVNGILTKDIIQVDGNERVIVGTPIFIKRLSTILNEEPKRNVANYLLWRIASQGLFVLNKAAREISLEYRKNVTGTPADAPRWKKSVWEDAKHNMMEMVKYIKKEFKKILQEITWMDEQTRTRAINKLAAIKEYIAYPEEIMKVENLEELYKGLKINNNTYFENEKSLSLWSYSYLWKKLREKIDKTDWKRHAEPAVVNAFYSSIENSIQFPAGILQGVFFNKNRPHYMNYGSIGWVIGHEITHGFDDRGRQSDSNGNLNDWWEMETKKKFLEKAQCIIWQYGNYTSKAVNVSLNGVNTQGENIADNGGLKEAYRAYVSWESVHGQENSLPGLNFNSRQLFWLSAANNWCSKFRPKVLKNRILTGYHSPGAFRVRGTFSNLKEFSQDFKCPLGTNMNPINKCEVW</sequence>
<keyword evidence="7" id="KW-0482">Metalloprotease</keyword>
<evidence type="ECO:0000256" key="2">
    <source>
        <dbReference type="ARBA" id="ARBA00007357"/>
    </source>
</evidence>
<dbReference type="Proteomes" id="UP000675881">
    <property type="component" value="Chromosome 7"/>
</dbReference>
<keyword evidence="9" id="KW-0812">Transmembrane</keyword>
<reference evidence="12" key="1">
    <citation type="submission" date="2021-02" db="EMBL/GenBank/DDBJ databases">
        <authorList>
            <person name="Bekaert M."/>
        </authorList>
    </citation>
    <scope>NUCLEOTIDE SEQUENCE</scope>
    <source>
        <strain evidence="12">IoA-00</strain>
    </source>
</reference>
<evidence type="ECO:0000256" key="3">
    <source>
        <dbReference type="ARBA" id="ARBA00022670"/>
    </source>
</evidence>
<dbReference type="InterPro" id="IPR024079">
    <property type="entry name" value="MetalloPept_cat_dom_sf"/>
</dbReference>
<keyword evidence="4" id="KW-0479">Metal-binding</keyword>
<evidence type="ECO:0000256" key="1">
    <source>
        <dbReference type="ARBA" id="ARBA00001947"/>
    </source>
</evidence>
<dbReference type="GO" id="GO:0004222">
    <property type="term" value="F:metalloendopeptidase activity"/>
    <property type="evidence" value="ECO:0007669"/>
    <property type="project" value="UniProtKB-EC"/>
</dbReference>
<dbReference type="EMBL" id="HG994586">
    <property type="protein sequence ID" value="CAF3002629.1"/>
    <property type="molecule type" value="Genomic_DNA"/>
</dbReference>
<organism evidence="12 13">
    <name type="scientific">Lepeophtheirus salmonis</name>
    <name type="common">Salmon louse</name>
    <name type="synonym">Caligus salmonis</name>
    <dbReference type="NCBI Taxonomy" id="72036"/>
    <lineage>
        <taxon>Eukaryota</taxon>
        <taxon>Metazoa</taxon>
        <taxon>Ecdysozoa</taxon>
        <taxon>Arthropoda</taxon>
        <taxon>Crustacea</taxon>
        <taxon>Multicrustacea</taxon>
        <taxon>Hexanauplia</taxon>
        <taxon>Copepoda</taxon>
        <taxon>Siphonostomatoida</taxon>
        <taxon>Caligidae</taxon>
        <taxon>Lepeophtheirus</taxon>
    </lineage>
</organism>
<feature type="domain" description="Peptidase M13 N-terminal" evidence="11">
    <location>
        <begin position="204"/>
        <end position="379"/>
    </location>
</feature>
<dbReference type="CDD" id="cd08662">
    <property type="entry name" value="M13"/>
    <property type="match status" value="1"/>
</dbReference>
<dbReference type="EC" id="3.4.24.11" evidence="12"/>
<evidence type="ECO:0000256" key="5">
    <source>
        <dbReference type="ARBA" id="ARBA00022801"/>
    </source>
</evidence>
<comment type="cofactor">
    <cofactor evidence="1">
        <name>Zn(2+)</name>
        <dbReference type="ChEBI" id="CHEBI:29105"/>
    </cofactor>
</comment>
<dbReference type="SUPFAM" id="SSF55486">
    <property type="entry name" value="Metalloproteases ('zincins'), catalytic domain"/>
    <property type="match status" value="1"/>
</dbReference>
<dbReference type="PRINTS" id="PR00786">
    <property type="entry name" value="NEPRILYSIN"/>
</dbReference>
<keyword evidence="3" id="KW-0645">Protease</keyword>
<dbReference type="OrthoDB" id="6475849at2759"/>
<proteinExistence type="inferred from homology"/>
<keyword evidence="9" id="KW-0472">Membrane</keyword>
<evidence type="ECO:0000256" key="4">
    <source>
        <dbReference type="ARBA" id="ARBA00022723"/>
    </source>
</evidence>
<feature type="region of interest" description="Disordered" evidence="8">
    <location>
        <begin position="57"/>
        <end position="81"/>
    </location>
</feature>
<evidence type="ECO:0000313" key="12">
    <source>
        <dbReference type="EMBL" id="CAF3002629.1"/>
    </source>
</evidence>
<keyword evidence="9" id="KW-1133">Transmembrane helix</keyword>
<dbReference type="GO" id="GO:0046872">
    <property type="term" value="F:metal ion binding"/>
    <property type="evidence" value="ECO:0007669"/>
    <property type="project" value="UniProtKB-KW"/>
</dbReference>
<evidence type="ECO:0000256" key="9">
    <source>
        <dbReference type="SAM" id="Phobius"/>
    </source>
</evidence>
<dbReference type="PROSITE" id="PS51885">
    <property type="entry name" value="NEPRILYSIN"/>
    <property type="match status" value="1"/>
</dbReference>
<dbReference type="InterPro" id="IPR000718">
    <property type="entry name" value="Peptidase_M13"/>
</dbReference>
<evidence type="ECO:0000259" key="10">
    <source>
        <dbReference type="Pfam" id="PF01431"/>
    </source>
</evidence>
<dbReference type="Pfam" id="PF05649">
    <property type="entry name" value="Peptidase_M13_N"/>
    <property type="match status" value="2"/>
</dbReference>
<dbReference type="Pfam" id="PF01431">
    <property type="entry name" value="Peptidase_M13"/>
    <property type="match status" value="1"/>
</dbReference>
<evidence type="ECO:0000256" key="6">
    <source>
        <dbReference type="ARBA" id="ARBA00022833"/>
    </source>
</evidence>
<name>A0A7R8D7T2_LEPSM</name>
<dbReference type="GO" id="GO:0005886">
    <property type="term" value="C:plasma membrane"/>
    <property type="evidence" value="ECO:0007669"/>
    <property type="project" value="TreeGrafter"/>
</dbReference>
<evidence type="ECO:0000256" key="7">
    <source>
        <dbReference type="ARBA" id="ARBA00023049"/>
    </source>
</evidence>
<dbReference type="Gene3D" id="3.40.390.10">
    <property type="entry name" value="Collagenase (Catalytic Domain)"/>
    <property type="match status" value="1"/>
</dbReference>
<dbReference type="InterPro" id="IPR042089">
    <property type="entry name" value="Peptidase_M13_dom_2"/>
</dbReference>
<keyword evidence="13" id="KW-1185">Reference proteome</keyword>
<dbReference type="PANTHER" id="PTHR11733:SF224">
    <property type="entry name" value="NEPRILYSIN-2"/>
    <property type="match status" value="1"/>
</dbReference>
<keyword evidence="5 12" id="KW-0378">Hydrolase</keyword>